<feature type="signal peptide" evidence="5">
    <location>
        <begin position="1"/>
        <end position="20"/>
    </location>
</feature>
<dbReference type="GO" id="GO:0008745">
    <property type="term" value="F:N-acetylmuramoyl-L-alanine amidase activity"/>
    <property type="evidence" value="ECO:0007669"/>
    <property type="project" value="UniProtKB-EC"/>
</dbReference>
<dbReference type="PROSITE" id="PS51257">
    <property type="entry name" value="PROKAR_LIPOPROTEIN"/>
    <property type="match status" value="1"/>
</dbReference>
<dbReference type="InterPro" id="IPR050695">
    <property type="entry name" value="N-acetylmuramoyl_amidase_3"/>
</dbReference>
<dbReference type="Gene3D" id="3.40.630.40">
    <property type="entry name" value="Zn-dependent exopeptidases"/>
    <property type="match status" value="1"/>
</dbReference>
<gene>
    <name evidence="7" type="ORF">HHL09_13550</name>
</gene>
<name>A0A858RJT0_9BACT</name>
<reference evidence="7 8" key="1">
    <citation type="submission" date="2020-04" db="EMBL/GenBank/DDBJ databases">
        <title>Luteolibacter sp. G-1-1-1 isolated from soil.</title>
        <authorList>
            <person name="Dahal R.H."/>
        </authorList>
    </citation>
    <scope>NUCLEOTIDE SEQUENCE [LARGE SCALE GENOMIC DNA]</scope>
    <source>
        <strain evidence="7 8">G-1-1-1</strain>
    </source>
</reference>
<dbReference type="CDD" id="cd02696">
    <property type="entry name" value="MurNAc-LAA"/>
    <property type="match status" value="1"/>
</dbReference>
<dbReference type="AlphaFoldDB" id="A0A858RJT0"/>
<feature type="domain" description="MurNAc-LAA" evidence="6">
    <location>
        <begin position="109"/>
        <end position="218"/>
    </location>
</feature>
<feature type="region of interest" description="Disordered" evidence="4">
    <location>
        <begin position="220"/>
        <end position="248"/>
    </location>
</feature>
<accession>A0A858RJT0</accession>
<evidence type="ECO:0000256" key="5">
    <source>
        <dbReference type="SAM" id="SignalP"/>
    </source>
</evidence>
<evidence type="ECO:0000313" key="7">
    <source>
        <dbReference type="EMBL" id="QJE96764.1"/>
    </source>
</evidence>
<dbReference type="Proteomes" id="UP000501812">
    <property type="component" value="Chromosome"/>
</dbReference>
<feature type="chain" id="PRO_5032525588" description="N-acetylmuramoyl-L-alanine amidase" evidence="5">
    <location>
        <begin position="21"/>
        <end position="248"/>
    </location>
</feature>
<comment type="catalytic activity">
    <reaction evidence="1">
        <text>Hydrolyzes the link between N-acetylmuramoyl residues and L-amino acid residues in certain cell-wall glycopeptides.</text>
        <dbReference type="EC" id="3.5.1.28"/>
    </reaction>
</comment>
<keyword evidence="8" id="KW-1185">Reference proteome</keyword>
<evidence type="ECO:0000313" key="8">
    <source>
        <dbReference type="Proteomes" id="UP000501812"/>
    </source>
</evidence>
<feature type="compositionally biased region" description="Pro residues" evidence="4">
    <location>
        <begin position="231"/>
        <end position="241"/>
    </location>
</feature>
<sequence>MKVTILLAALGSAILFSSCAGSGGSSSGSGNNLAADQWGHRPGPQGFSTVIIDAGHGGKDPGAISRTTGQREKDLALDTAKRLQRQLSGKVRTVLMRDGDEFIDLDVRAARASGKNGTILISLHYNSSGAGIRGPETYYWRVDSHGLATRIQRNMVSVSPSESGNRGMVRRRLRLTRNPDVPCVLAEIGYLSNASEAKLCSDPAYREKMAGAIARAILEQKDRGDAGTGPLPKPIYAPPSRPTDAPGS</sequence>
<dbReference type="EC" id="3.5.1.28" evidence="2"/>
<dbReference type="PANTHER" id="PTHR30404">
    <property type="entry name" value="N-ACETYLMURAMOYL-L-ALANINE AMIDASE"/>
    <property type="match status" value="1"/>
</dbReference>
<dbReference type="SMART" id="SM00646">
    <property type="entry name" value="Ami_3"/>
    <property type="match status" value="1"/>
</dbReference>
<evidence type="ECO:0000256" key="2">
    <source>
        <dbReference type="ARBA" id="ARBA00011901"/>
    </source>
</evidence>
<dbReference type="KEGG" id="luo:HHL09_13550"/>
<keyword evidence="5" id="KW-0732">Signal</keyword>
<dbReference type="GO" id="GO:0030288">
    <property type="term" value="C:outer membrane-bounded periplasmic space"/>
    <property type="evidence" value="ECO:0007669"/>
    <property type="project" value="TreeGrafter"/>
</dbReference>
<evidence type="ECO:0000256" key="1">
    <source>
        <dbReference type="ARBA" id="ARBA00001561"/>
    </source>
</evidence>
<dbReference type="GO" id="GO:0009253">
    <property type="term" value="P:peptidoglycan catabolic process"/>
    <property type="evidence" value="ECO:0007669"/>
    <property type="project" value="InterPro"/>
</dbReference>
<evidence type="ECO:0000256" key="3">
    <source>
        <dbReference type="ARBA" id="ARBA00022801"/>
    </source>
</evidence>
<dbReference type="EMBL" id="CP051774">
    <property type="protein sequence ID" value="QJE96764.1"/>
    <property type="molecule type" value="Genomic_DNA"/>
</dbReference>
<dbReference type="RefSeq" id="WP_169455165.1">
    <property type="nucleotide sequence ID" value="NZ_CP051774.1"/>
</dbReference>
<evidence type="ECO:0000259" key="6">
    <source>
        <dbReference type="SMART" id="SM00646"/>
    </source>
</evidence>
<protein>
    <recommendedName>
        <fullName evidence="2">N-acetylmuramoyl-L-alanine amidase</fullName>
        <ecNumber evidence="2">3.5.1.28</ecNumber>
    </recommendedName>
</protein>
<keyword evidence="3" id="KW-0378">Hydrolase</keyword>
<organism evidence="7 8">
    <name type="scientific">Luteolibacter luteus</name>
    <dbReference type="NCBI Taxonomy" id="2728835"/>
    <lineage>
        <taxon>Bacteria</taxon>
        <taxon>Pseudomonadati</taxon>
        <taxon>Verrucomicrobiota</taxon>
        <taxon>Verrucomicrobiia</taxon>
        <taxon>Verrucomicrobiales</taxon>
        <taxon>Verrucomicrobiaceae</taxon>
        <taxon>Luteolibacter</taxon>
    </lineage>
</organism>
<evidence type="ECO:0000256" key="4">
    <source>
        <dbReference type="SAM" id="MobiDB-lite"/>
    </source>
</evidence>
<proteinExistence type="predicted"/>
<dbReference type="PANTHER" id="PTHR30404:SF0">
    <property type="entry name" value="N-ACETYLMURAMOYL-L-ALANINE AMIDASE AMIC"/>
    <property type="match status" value="1"/>
</dbReference>
<dbReference type="Pfam" id="PF01520">
    <property type="entry name" value="Amidase_3"/>
    <property type="match status" value="1"/>
</dbReference>
<dbReference type="InterPro" id="IPR002508">
    <property type="entry name" value="MurNAc-LAA_cat"/>
</dbReference>
<dbReference type="SUPFAM" id="SSF53187">
    <property type="entry name" value="Zn-dependent exopeptidases"/>
    <property type="match status" value="1"/>
</dbReference>